<name>A0ABN7WDS6_GIGMA</name>
<feature type="non-terminal residue" evidence="1">
    <location>
        <position position="1"/>
    </location>
</feature>
<sequence length="398" mass="46227">GDSLYNFIITTPNRHEYLYALADYLKEHQTGNFIANKIFDIIKKLVLIEIIHNDYSQILNIHCVAHALNLLTADLVKTISIKEILKQANMLIAFFQKPHLASRLLYNTISSINIKDGSLETYSKTRWVSIYDTTNSIILEEKPDIFTNQEVFKIICDEDDIFYTSCKRISLIFKPIKKVINLLESHMASLADCFMGIVQIAIALKKILTSNNFRTLAITVFNFHYQQLDIFPYILTYFLHPNYRNQGLKKGKFLEICEMATEYYKEVHHNDKECHEHTDLQKLAKTMFAIIPSQANCKRNFSILKWFTKGQSIVQLYSYYISNVEKELNLRDDFAEIELHLAANDITMALQDLVDLSDPIFGADNNQEEPIFTDEETSMEFDSRSLVWDMLSDGDLYE</sequence>
<dbReference type="InterPro" id="IPR012337">
    <property type="entry name" value="RNaseH-like_sf"/>
</dbReference>
<protein>
    <submittedName>
        <fullName evidence="1">4630_t:CDS:1</fullName>
    </submittedName>
</protein>
<dbReference type="Proteomes" id="UP000789901">
    <property type="component" value="Unassembled WGS sequence"/>
</dbReference>
<dbReference type="SUPFAM" id="SSF53098">
    <property type="entry name" value="Ribonuclease H-like"/>
    <property type="match status" value="1"/>
</dbReference>
<evidence type="ECO:0000313" key="2">
    <source>
        <dbReference type="Proteomes" id="UP000789901"/>
    </source>
</evidence>
<organism evidence="1 2">
    <name type="scientific">Gigaspora margarita</name>
    <dbReference type="NCBI Taxonomy" id="4874"/>
    <lineage>
        <taxon>Eukaryota</taxon>
        <taxon>Fungi</taxon>
        <taxon>Fungi incertae sedis</taxon>
        <taxon>Mucoromycota</taxon>
        <taxon>Glomeromycotina</taxon>
        <taxon>Glomeromycetes</taxon>
        <taxon>Diversisporales</taxon>
        <taxon>Gigasporaceae</taxon>
        <taxon>Gigaspora</taxon>
    </lineage>
</organism>
<reference evidence="1 2" key="1">
    <citation type="submission" date="2021-06" db="EMBL/GenBank/DDBJ databases">
        <authorList>
            <person name="Kallberg Y."/>
            <person name="Tangrot J."/>
            <person name="Rosling A."/>
        </authorList>
    </citation>
    <scope>NUCLEOTIDE SEQUENCE [LARGE SCALE GENOMIC DNA]</scope>
    <source>
        <strain evidence="1 2">120-4 pot B 10/14</strain>
    </source>
</reference>
<comment type="caution">
    <text evidence="1">The sequence shown here is derived from an EMBL/GenBank/DDBJ whole genome shotgun (WGS) entry which is preliminary data.</text>
</comment>
<accession>A0ABN7WDS6</accession>
<proteinExistence type="predicted"/>
<evidence type="ECO:0000313" key="1">
    <source>
        <dbReference type="EMBL" id="CAG8828724.1"/>
    </source>
</evidence>
<dbReference type="EMBL" id="CAJVQB010040702">
    <property type="protein sequence ID" value="CAG8828724.1"/>
    <property type="molecule type" value="Genomic_DNA"/>
</dbReference>
<keyword evidence="2" id="KW-1185">Reference proteome</keyword>
<gene>
    <name evidence="1" type="ORF">GMARGA_LOCUS29789</name>
</gene>